<sequence length="435" mass="49350">MKAIILAGGRGERMGKKTLNTPKPMLKIGGLPVLEHQINLLKRYGLKEVIILTHYLSEVIEKYFKDGRDWGMKISYFKEKEPLGTTGGIKEIANKLKDDFLVIYGDKMLDIDLTRVIAFHKNKKSACTLVSHPTSHLEDSDLVEIDKDQKIIAFHPKPHPSNQYFRNLVNAAIYIMSPKILRHIKRGVKADFGKDIFPKIVRKEKMYGYLTAEYIKDIGTSARLIQVQKDYQKGKISRLNRENKRRAIFFDRDGTISQASYEIFRPGSFKLFPWSAAAIKKINESEFLAIVITNQPAVAKGFRSIDDIAAIQCKMETILGEKGAKLDGIYFCPHHPDKGYKGENQKYKIKCSCRKPKIGLVKKAKRDFNIDLKHSYFIGDSFRDILCGRNAGMTTIGVKTGRGCQDGDAKPDYLFDNLSQAVNFVTSFKKAIAIK</sequence>
<dbReference type="Proteomes" id="UP000178647">
    <property type="component" value="Unassembled WGS sequence"/>
</dbReference>
<dbReference type="NCBIfam" id="TIGR01662">
    <property type="entry name" value="HAD-SF-IIIA"/>
    <property type="match status" value="1"/>
</dbReference>
<protein>
    <recommendedName>
        <fullName evidence="4">Nucleotidyl transferase domain-containing protein</fullName>
    </recommendedName>
</protein>
<dbReference type="Pfam" id="PF13242">
    <property type="entry name" value="Hydrolase_like"/>
    <property type="match status" value="1"/>
</dbReference>
<keyword evidence="3" id="KW-0378">Hydrolase</keyword>
<evidence type="ECO:0000313" key="5">
    <source>
        <dbReference type="EMBL" id="OGZ23998.1"/>
    </source>
</evidence>
<dbReference type="NCBIfam" id="TIGR01656">
    <property type="entry name" value="Histidinol-ppas"/>
    <property type="match status" value="1"/>
</dbReference>
<dbReference type="InterPro" id="IPR036412">
    <property type="entry name" value="HAD-like_sf"/>
</dbReference>
<dbReference type="InterPro" id="IPR006543">
    <property type="entry name" value="Histidinol-phos"/>
</dbReference>
<dbReference type="Pfam" id="PF00483">
    <property type="entry name" value="NTP_transferase"/>
    <property type="match status" value="1"/>
</dbReference>
<reference evidence="5 6" key="1">
    <citation type="journal article" date="2016" name="Nat. Commun.">
        <title>Thousands of microbial genomes shed light on interconnected biogeochemical processes in an aquifer system.</title>
        <authorList>
            <person name="Anantharaman K."/>
            <person name="Brown C.T."/>
            <person name="Hug L.A."/>
            <person name="Sharon I."/>
            <person name="Castelle C.J."/>
            <person name="Probst A.J."/>
            <person name="Thomas B.C."/>
            <person name="Singh A."/>
            <person name="Wilkins M.J."/>
            <person name="Karaoz U."/>
            <person name="Brodie E.L."/>
            <person name="Williams K.H."/>
            <person name="Hubbard S.S."/>
            <person name="Banfield J.F."/>
        </authorList>
    </citation>
    <scope>NUCLEOTIDE SEQUENCE [LARGE SCALE GENOMIC DNA]</scope>
</reference>
<dbReference type="PANTHER" id="PTHR22572">
    <property type="entry name" value="SUGAR-1-PHOSPHATE GUANYL TRANSFERASE"/>
    <property type="match status" value="1"/>
</dbReference>
<dbReference type="InterPro" id="IPR029044">
    <property type="entry name" value="Nucleotide-diphossugar_trans"/>
</dbReference>
<dbReference type="STRING" id="1801672.A2896_01505"/>
<dbReference type="SUPFAM" id="SSF53448">
    <property type="entry name" value="Nucleotide-diphospho-sugar transferases"/>
    <property type="match status" value="1"/>
</dbReference>
<keyword evidence="2" id="KW-0479">Metal-binding</keyword>
<dbReference type="InterPro" id="IPR006549">
    <property type="entry name" value="HAD-SF_hydro_IIIA"/>
</dbReference>
<dbReference type="InterPro" id="IPR050486">
    <property type="entry name" value="Mannose-1P_guanyltransferase"/>
</dbReference>
<dbReference type="InterPro" id="IPR023214">
    <property type="entry name" value="HAD_sf"/>
</dbReference>
<evidence type="ECO:0000256" key="2">
    <source>
        <dbReference type="ARBA" id="ARBA00022723"/>
    </source>
</evidence>
<keyword evidence="1" id="KW-0963">Cytoplasm</keyword>
<comment type="caution">
    <text evidence="5">The sequence shown here is derived from an EMBL/GenBank/DDBJ whole genome shotgun (WGS) entry which is preliminary data.</text>
</comment>
<dbReference type="CDD" id="cd04181">
    <property type="entry name" value="NTP_transferase"/>
    <property type="match status" value="1"/>
</dbReference>
<dbReference type="Gene3D" id="3.40.50.1000">
    <property type="entry name" value="HAD superfamily/HAD-like"/>
    <property type="match status" value="1"/>
</dbReference>
<accession>A0A1G2EFL7</accession>
<evidence type="ECO:0000259" key="4">
    <source>
        <dbReference type="Pfam" id="PF00483"/>
    </source>
</evidence>
<dbReference type="Gene3D" id="3.90.550.10">
    <property type="entry name" value="Spore Coat Polysaccharide Biosynthesis Protein SpsA, Chain A"/>
    <property type="match status" value="1"/>
</dbReference>
<proteinExistence type="predicted"/>
<dbReference type="SUPFAM" id="SSF56784">
    <property type="entry name" value="HAD-like"/>
    <property type="match status" value="1"/>
</dbReference>
<evidence type="ECO:0000313" key="6">
    <source>
        <dbReference type="Proteomes" id="UP000178647"/>
    </source>
</evidence>
<dbReference type="AlphaFoldDB" id="A0A1G2EFL7"/>
<gene>
    <name evidence="5" type="ORF">A2896_01505</name>
</gene>
<name>A0A1G2EFL7_9BACT</name>
<dbReference type="EMBL" id="MHMH01000021">
    <property type="protein sequence ID" value="OGZ23998.1"/>
    <property type="molecule type" value="Genomic_DNA"/>
</dbReference>
<evidence type="ECO:0000256" key="3">
    <source>
        <dbReference type="ARBA" id="ARBA00022801"/>
    </source>
</evidence>
<evidence type="ECO:0000256" key="1">
    <source>
        <dbReference type="ARBA" id="ARBA00022490"/>
    </source>
</evidence>
<dbReference type="GO" id="GO:0046872">
    <property type="term" value="F:metal ion binding"/>
    <property type="evidence" value="ECO:0007669"/>
    <property type="project" value="UniProtKB-KW"/>
</dbReference>
<dbReference type="GO" id="GO:0016791">
    <property type="term" value="F:phosphatase activity"/>
    <property type="evidence" value="ECO:0007669"/>
    <property type="project" value="InterPro"/>
</dbReference>
<organism evidence="5 6">
    <name type="scientific">Candidatus Nealsonbacteria bacterium RIFCSPLOWO2_01_FULL_43_32</name>
    <dbReference type="NCBI Taxonomy" id="1801672"/>
    <lineage>
        <taxon>Bacteria</taxon>
        <taxon>Candidatus Nealsoniibacteriota</taxon>
    </lineage>
</organism>
<dbReference type="InterPro" id="IPR005835">
    <property type="entry name" value="NTP_transferase_dom"/>
</dbReference>
<feature type="domain" description="Nucleotidyl transferase" evidence="4">
    <location>
        <begin position="2"/>
        <end position="233"/>
    </location>
</feature>